<reference evidence="4" key="1">
    <citation type="journal article" date="2012" name="Nature">
        <title>A physical, genetic and functional sequence assembly of the barley genome.</title>
        <authorList>
            <consortium name="The International Barley Genome Sequencing Consortium"/>
            <person name="Mayer K.F."/>
            <person name="Waugh R."/>
            <person name="Brown J.W."/>
            <person name="Schulman A."/>
            <person name="Langridge P."/>
            <person name="Platzer M."/>
            <person name="Fincher G.B."/>
            <person name="Muehlbauer G.J."/>
            <person name="Sato K."/>
            <person name="Close T.J."/>
            <person name="Wise R.P."/>
            <person name="Stein N."/>
        </authorList>
    </citation>
    <scope>NUCLEOTIDE SEQUENCE [LARGE SCALE GENOMIC DNA]</scope>
    <source>
        <strain evidence="4">cv. Morex</strain>
    </source>
</reference>
<dbReference type="SUPFAM" id="SSF81383">
    <property type="entry name" value="F-box domain"/>
    <property type="match status" value="1"/>
</dbReference>
<dbReference type="InterPro" id="IPR055411">
    <property type="entry name" value="LRR_FXL15/At3g58940/PEG3-like"/>
</dbReference>
<feature type="domain" description="F-box" evidence="2">
    <location>
        <begin position="10"/>
        <end position="58"/>
    </location>
</feature>
<dbReference type="Pfam" id="PF12937">
    <property type="entry name" value="F-box-like"/>
    <property type="match status" value="1"/>
</dbReference>
<dbReference type="Gramene" id="HORVU.MOREX.r3.2HG0106560.1">
    <property type="protein sequence ID" value="HORVU.MOREX.r3.2HG0106560.1.CDS1"/>
    <property type="gene ID" value="HORVU.MOREX.r3.2HG0106560"/>
</dbReference>
<evidence type="ECO:0000256" key="1">
    <source>
        <dbReference type="SAM" id="MobiDB-lite"/>
    </source>
</evidence>
<dbReference type="PANTHER" id="PTHR31900">
    <property type="entry name" value="F-BOX/RNI SUPERFAMILY PROTEIN-RELATED"/>
    <property type="match status" value="1"/>
</dbReference>
<dbReference type="EnsemblPlants" id="HORVU.MOREX.r3.2HG0106560.1">
    <property type="protein sequence ID" value="HORVU.MOREX.r3.2HG0106560.1.CDS1"/>
    <property type="gene ID" value="HORVU.MOREX.r3.2HG0106560"/>
</dbReference>
<sequence length="509" mass="57189">MAEGPPSTSRDRISELPDDVLGHILSYLPNDEAGRAAALARRWRDIFGHVHTVSFQETEGERGADWDTYYYEATERKSCSGALLDGINAALLCRRRRRSAGGHVPLRTFRFAFDDFMPGWDGFHVDQWLRYVLEYAGPELNLDLRFAIGPICTRTQCSVDVNRRTGADAGNDDYSFSKEGAYLLPRRLFSCATLKTLCLAHCRLKLLDADSVHLPALETLRLTSIHHDPGKSIQRLILSSPRLADLTLEDIRRLKTLSILPTRLRRFALRCCHNAQSIHVDASEMVAVEYHGGAPSKSLLTLHGAPPQGIPLCTVDLCTPVSKNNAKHHAAFRRFLSSFSASKRLHLHHGRLHTACLTATGGLPLFPQMTTLVLQGRVESRWFVSALHNILDRTPNLEVLSLYMAEKEQGRVTTASDDGQRDGNDVGVDDPDEASFSATCLRVRIRKINMVHYDGNETQRTLARLLFRNANVLERLCVVFTTEYCFPVQTRLRKEIESWARAGSKKTFL</sequence>
<accession>A0A8I7B4R0</accession>
<evidence type="ECO:0000313" key="4">
    <source>
        <dbReference type="Proteomes" id="UP000011116"/>
    </source>
</evidence>
<dbReference type="PANTHER" id="PTHR31900:SF30">
    <property type="entry name" value="SUPERFAMILY PROTEIN, PUTATIVE-RELATED"/>
    <property type="match status" value="1"/>
</dbReference>
<dbReference type="InterPro" id="IPR032675">
    <property type="entry name" value="LRR_dom_sf"/>
</dbReference>
<dbReference type="InterPro" id="IPR050232">
    <property type="entry name" value="FBL13/AtMIF1-like"/>
</dbReference>
<dbReference type="SUPFAM" id="SSF52047">
    <property type="entry name" value="RNI-like"/>
    <property type="match status" value="1"/>
</dbReference>
<evidence type="ECO:0000313" key="3">
    <source>
        <dbReference type="EnsemblPlants" id="HORVU.MOREX.r3.2HG0106560.1.CDS1"/>
    </source>
</evidence>
<keyword evidence="4" id="KW-1185">Reference proteome</keyword>
<dbReference type="AlphaFoldDB" id="A0A8I7B4R0"/>
<dbReference type="InterPro" id="IPR001810">
    <property type="entry name" value="F-box_dom"/>
</dbReference>
<dbReference type="Gramene" id="HORVU.MOREX.r2.2HG0087390.1">
    <property type="protein sequence ID" value="HORVU.MOREX.r2.2HG0087390.1.CDS.1"/>
    <property type="gene ID" value="HORVU.MOREX.r2.2HG0087390"/>
</dbReference>
<dbReference type="PROSITE" id="PS50181">
    <property type="entry name" value="FBOX"/>
    <property type="match status" value="1"/>
</dbReference>
<dbReference type="Proteomes" id="UP000011116">
    <property type="component" value="Chromosome 2H"/>
</dbReference>
<proteinExistence type="predicted"/>
<name>A0A8I7B4R0_HORVV</name>
<dbReference type="Pfam" id="PF24758">
    <property type="entry name" value="LRR_At5g56370"/>
    <property type="match status" value="1"/>
</dbReference>
<protein>
    <recommendedName>
        <fullName evidence="2">F-box domain-containing protein</fullName>
    </recommendedName>
</protein>
<reference evidence="3" key="2">
    <citation type="submission" date="2020-10" db="EMBL/GenBank/DDBJ databases">
        <authorList>
            <person name="Scholz U."/>
            <person name="Mascher M."/>
            <person name="Fiebig A."/>
        </authorList>
    </citation>
    <scope>NUCLEOTIDE SEQUENCE [LARGE SCALE GENOMIC DNA]</scope>
    <source>
        <strain evidence="3">cv. Morex</strain>
    </source>
</reference>
<reference evidence="3" key="3">
    <citation type="submission" date="2022-01" db="UniProtKB">
        <authorList>
            <consortium name="EnsemblPlants"/>
        </authorList>
    </citation>
    <scope>IDENTIFICATION</scope>
    <source>
        <strain evidence="3">subsp. vulgare</strain>
    </source>
</reference>
<dbReference type="Gene3D" id="3.80.10.10">
    <property type="entry name" value="Ribonuclease Inhibitor"/>
    <property type="match status" value="1"/>
</dbReference>
<feature type="region of interest" description="Disordered" evidence="1">
    <location>
        <begin position="411"/>
        <end position="431"/>
    </location>
</feature>
<dbReference type="InterPro" id="IPR036047">
    <property type="entry name" value="F-box-like_dom_sf"/>
</dbReference>
<dbReference type="Gene3D" id="1.20.1280.50">
    <property type="match status" value="1"/>
</dbReference>
<evidence type="ECO:0000259" key="2">
    <source>
        <dbReference type="PROSITE" id="PS50181"/>
    </source>
</evidence>
<organism evidence="3 4">
    <name type="scientific">Hordeum vulgare subsp. vulgare</name>
    <name type="common">Domesticated barley</name>
    <dbReference type="NCBI Taxonomy" id="112509"/>
    <lineage>
        <taxon>Eukaryota</taxon>
        <taxon>Viridiplantae</taxon>
        <taxon>Streptophyta</taxon>
        <taxon>Embryophyta</taxon>
        <taxon>Tracheophyta</taxon>
        <taxon>Spermatophyta</taxon>
        <taxon>Magnoliopsida</taxon>
        <taxon>Liliopsida</taxon>
        <taxon>Poales</taxon>
        <taxon>Poaceae</taxon>
        <taxon>BOP clade</taxon>
        <taxon>Pooideae</taxon>
        <taxon>Triticodae</taxon>
        <taxon>Triticeae</taxon>
        <taxon>Hordeinae</taxon>
        <taxon>Hordeum</taxon>
    </lineage>
</organism>